<evidence type="ECO:0000256" key="1">
    <source>
        <dbReference type="ARBA" id="ARBA00022679"/>
    </source>
</evidence>
<proteinExistence type="predicted"/>
<reference evidence="4 5" key="1">
    <citation type="submission" date="2020-09" db="EMBL/GenBank/DDBJ databases">
        <title>Roseomonas.</title>
        <authorList>
            <person name="Zhu W."/>
        </authorList>
    </citation>
    <scope>NUCLEOTIDE SEQUENCE [LARGE SCALE GENOMIC DNA]</scope>
    <source>
        <strain evidence="4 5">1311</strain>
    </source>
</reference>
<organism evidence="4 5">
    <name type="scientific">Roseomonas marmotae</name>
    <dbReference type="NCBI Taxonomy" id="2768161"/>
    <lineage>
        <taxon>Bacteria</taxon>
        <taxon>Pseudomonadati</taxon>
        <taxon>Pseudomonadota</taxon>
        <taxon>Alphaproteobacteria</taxon>
        <taxon>Acetobacterales</taxon>
        <taxon>Roseomonadaceae</taxon>
        <taxon>Roseomonas</taxon>
    </lineage>
</organism>
<comment type="caution">
    <text evidence="4">The sequence shown here is derived from an EMBL/GenBank/DDBJ whole genome shotgun (WGS) entry which is preliminary data.</text>
</comment>
<dbReference type="Pfam" id="PF00583">
    <property type="entry name" value="Acetyltransf_1"/>
    <property type="match status" value="1"/>
</dbReference>
<dbReference type="InterPro" id="IPR016181">
    <property type="entry name" value="Acyl_CoA_acyltransferase"/>
</dbReference>
<dbReference type="PANTHER" id="PTHR43877:SF2">
    <property type="entry name" value="AMINOALKYLPHOSPHONATE N-ACETYLTRANSFERASE-RELATED"/>
    <property type="match status" value="1"/>
</dbReference>
<protein>
    <submittedName>
        <fullName evidence="4">GNAT family N-acetyltransferase</fullName>
    </submittedName>
</protein>
<dbReference type="InterPro" id="IPR050832">
    <property type="entry name" value="Bact_Acetyltransf"/>
</dbReference>
<sequence length="163" mass="17941">MAWNPRRGVELRGAVPADAADLARLLGQLGYPTSPQEATERLATLLRDSQGSLLVATDYGPVVGFIALHWTPMPQERHPVARITALVVDEQERGRGIGRMLLKAGAQAARQAGCDVLELTAGTQRQEAHGFYRAQGFSDTATRFVRNLRRNRPTETPRDPDEE</sequence>
<evidence type="ECO:0000259" key="3">
    <source>
        <dbReference type="PROSITE" id="PS51186"/>
    </source>
</evidence>
<evidence type="ECO:0000313" key="4">
    <source>
        <dbReference type="EMBL" id="MBO1074779.1"/>
    </source>
</evidence>
<dbReference type="CDD" id="cd04301">
    <property type="entry name" value="NAT_SF"/>
    <property type="match status" value="1"/>
</dbReference>
<keyword evidence="1" id="KW-0808">Transferase</keyword>
<dbReference type="SUPFAM" id="SSF55729">
    <property type="entry name" value="Acyl-CoA N-acyltransferases (Nat)"/>
    <property type="match status" value="1"/>
</dbReference>
<name>A0ABS3KBF1_9PROT</name>
<dbReference type="InterPro" id="IPR000182">
    <property type="entry name" value="GNAT_dom"/>
</dbReference>
<dbReference type="Proteomes" id="UP001518990">
    <property type="component" value="Unassembled WGS sequence"/>
</dbReference>
<dbReference type="Gene3D" id="3.40.630.30">
    <property type="match status" value="1"/>
</dbReference>
<gene>
    <name evidence="4" type="ORF">IAI60_09170</name>
</gene>
<dbReference type="RefSeq" id="WP_207446558.1">
    <property type="nucleotide sequence ID" value="NZ_CP061091.1"/>
</dbReference>
<keyword evidence="5" id="KW-1185">Reference proteome</keyword>
<keyword evidence="2" id="KW-0012">Acyltransferase</keyword>
<accession>A0ABS3KBF1</accession>
<dbReference type="PROSITE" id="PS51186">
    <property type="entry name" value="GNAT"/>
    <property type="match status" value="1"/>
</dbReference>
<dbReference type="PANTHER" id="PTHR43877">
    <property type="entry name" value="AMINOALKYLPHOSPHONATE N-ACETYLTRANSFERASE-RELATED-RELATED"/>
    <property type="match status" value="1"/>
</dbReference>
<evidence type="ECO:0000256" key="2">
    <source>
        <dbReference type="ARBA" id="ARBA00023315"/>
    </source>
</evidence>
<dbReference type="EMBL" id="JACTNF010000008">
    <property type="protein sequence ID" value="MBO1074779.1"/>
    <property type="molecule type" value="Genomic_DNA"/>
</dbReference>
<evidence type="ECO:0000313" key="5">
    <source>
        <dbReference type="Proteomes" id="UP001518990"/>
    </source>
</evidence>
<feature type="domain" description="N-acetyltransferase" evidence="3">
    <location>
        <begin position="9"/>
        <end position="161"/>
    </location>
</feature>